<sequence length="109" mass="11538">MRLSSLAVLALVGVSAACGVVNPNTYGALLPTNEPGVMRLSFAVYGNAWKCAGMVNAKDARHVTRQTVPLQCVGMARSGTATVETDPRTQFSNITYKLDNGISGTMLFD</sequence>
<keyword evidence="1" id="KW-0732">Signal</keyword>
<dbReference type="EMBL" id="FTOG01000010">
    <property type="protein sequence ID" value="SIT09869.1"/>
    <property type="molecule type" value="Genomic_DNA"/>
</dbReference>
<evidence type="ECO:0000313" key="2">
    <source>
        <dbReference type="EMBL" id="SIT09869.1"/>
    </source>
</evidence>
<accession>A0A1N7PHP8</accession>
<dbReference type="Proteomes" id="UP000186221">
    <property type="component" value="Unassembled WGS sequence"/>
</dbReference>
<gene>
    <name evidence="2" type="ORF">SAMN05421580_1103</name>
</gene>
<name>A0A1N7PHP8_9RHOB</name>
<feature type="signal peptide" evidence="1">
    <location>
        <begin position="1"/>
        <end position="19"/>
    </location>
</feature>
<dbReference type="AlphaFoldDB" id="A0A1N7PHP8"/>
<dbReference type="PROSITE" id="PS51257">
    <property type="entry name" value="PROKAR_LIPOPROTEIN"/>
    <property type="match status" value="1"/>
</dbReference>
<proteinExistence type="predicted"/>
<reference evidence="3" key="1">
    <citation type="submission" date="2017-01" db="EMBL/GenBank/DDBJ databases">
        <authorList>
            <person name="Varghese N."/>
            <person name="Submissions S."/>
        </authorList>
    </citation>
    <scope>NUCLEOTIDE SEQUENCE [LARGE SCALE GENOMIC DNA]</scope>
    <source>
        <strain evidence="3">DSM 19945</strain>
    </source>
</reference>
<keyword evidence="3" id="KW-1185">Reference proteome</keyword>
<evidence type="ECO:0000313" key="3">
    <source>
        <dbReference type="Proteomes" id="UP000186221"/>
    </source>
</evidence>
<feature type="chain" id="PRO_5012546318" evidence="1">
    <location>
        <begin position="20"/>
        <end position="109"/>
    </location>
</feature>
<organism evidence="2 3">
    <name type="scientific">Rhodobacter aestuarii</name>
    <dbReference type="NCBI Taxonomy" id="453582"/>
    <lineage>
        <taxon>Bacteria</taxon>
        <taxon>Pseudomonadati</taxon>
        <taxon>Pseudomonadota</taxon>
        <taxon>Alphaproteobacteria</taxon>
        <taxon>Rhodobacterales</taxon>
        <taxon>Rhodobacter group</taxon>
        <taxon>Rhodobacter</taxon>
    </lineage>
</organism>
<protein>
    <submittedName>
        <fullName evidence="2">Uncharacterized protein</fullName>
    </submittedName>
</protein>
<evidence type="ECO:0000256" key="1">
    <source>
        <dbReference type="SAM" id="SignalP"/>
    </source>
</evidence>
<dbReference type="RefSeq" id="WP_076485751.1">
    <property type="nucleotide sequence ID" value="NZ_FTOG01000010.1"/>
</dbReference>